<dbReference type="EMBL" id="NIDE01000017">
    <property type="protein sequence ID" value="OWK36010.1"/>
    <property type="molecule type" value="Genomic_DNA"/>
</dbReference>
<evidence type="ECO:0000256" key="1">
    <source>
        <dbReference type="ARBA" id="ARBA00022729"/>
    </source>
</evidence>
<accession>A0A225D341</accession>
<dbReference type="Pfam" id="PF07593">
    <property type="entry name" value="UnbV_ASPIC"/>
    <property type="match status" value="1"/>
</dbReference>
<protein>
    <recommendedName>
        <fullName evidence="2">ASPIC/UnbV domain-containing protein</fullName>
    </recommendedName>
</protein>
<evidence type="ECO:0000313" key="4">
    <source>
        <dbReference type="Proteomes" id="UP000214646"/>
    </source>
</evidence>
<proteinExistence type="predicted"/>
<organism evidence="3 4">
    <name type="scientific">Fimbriiglobus ruber</name>
    <dbReference type="NCBI Taxonomy" id="1908690"/>
    <lineage>
        <taxon>Bacteria</taxon>
        <taxon>Pseudomonadati</taxon>
        <taxon>Planctomycetota</taxon>
        <taxon>Planctomycetia</taxon>
        <taxon>Gemmatales</taxon>
        <taxon>Gemmataceae</taxon>
        <taxon>Fimbriiglobus</taxon>
    </lineage>
</organism>
<dbReference type="Proteomes" id="UP000214646">
    <property type="component" value="Unassembled WGS sequence"/>
</dbReference>
<dbReference type="SUPFAM" id="SSF69318">
    <property type="entry name" value="Integrin alpha N-terminal domain"/>
    <property type="match status" value="1"/>
</dbReference>
<evidence type="ECO:0000313" key="3">
    <source>
        <dbReference type="EMBL" id="OWK36010.1"/>
    </source>
</evidence>
<keyword evidence="4" id="KW-1185">Reference proteome</keyword>
<dbReference type="AlphaFoldDB" id="A0A225D341"/>
<reference evidence="4" key="1">
    <citation type="submission" date="2017-06" db="EMBL/GenBank/DDBJ databases">
        <title>Genome analysis of Fimbriiglobus ruber SP5, the first member of the order Planctomycetales with confirmed chitinolytic capability.</title>
        <authorList>
            <person name="Ravin N.V."/>
            <person name="Rakitin A.L."/>
            <person name="Ivanova A.A."/>
            <person name="Beletsky A.V."/>
            <person name="Kulichevskaya I.S."/>
            <person name="Mardanov A.V."/>
            <person name="Dedysh S.N."/>
        </authorList>
    </citation>
    <scope>NUCLEOTIDE SEQUENCE [LARGE SCALE GENOMIC DNA]</scope>
    <source>
        <strain evidence="4">SP5</strain>
    </source>
</reference>
<keyword evidence="1" id="KW-0732">Signal</keyword>
<sequence length="537" mass="57896">MGSGVAWIDFDKDGYPDLFFVQGGQFPPDPNAPPAGPTSRLYRNQGDGTFIDVTARVGLVTPGYGQGVTVGDYDNDGFPDLFVTHFNGGWLYHNEPDAAGGRRFRDVTKEAGIAVSGWCTSCAFGDLHGTGHLDLFVCRYFELDLKTYPVCTEKGPDGPVRTACPPKYFPGTRSFLFRNNGNGTFTDISDTAGLESGGKALGVVILDLDGDGRQDIFVGNDEVSNHQYQNLGSGRFRSVGVLTGTAATALGRPMGSMGIEAGDMTGNGRPDLFVTTFFHESTVLFRNQGNNFFTDVSQGAGMFAPSRDKVGWGTALFDADNDGNPDLFVANGHMHREAARMMIDETGLPQMYAQLAQFFRGNGRGLFREESEAVGPYFRTPWVGRGVAQADYDNDGRVDLAINHNGGPPALLRNLSDTPHHWVRLELEGSRQRNPAGSNRDAVGAVVTVRAGGRSFVRFLKGGGSYYSAHDTRISVGLGDATRVDEITVRWPNAAGTVQRFGPLAADRGYRLLEGVAEPLPAVGPVPRHSPRPEITP</sequence>
<dbReference type="InterPro" id="IPR027039">
    <property type="entry name" value="Crtac1"/>
</dbReference>
<dbReference type="InterPro" id="IPR011519">
    <property type="entry name" value="UnbV_ASPIC"/>
</dbReference>
<dbReference type="PANTHER" id="PTHR16026:SF0">
    <property type="entry name" value="CARTILAGE ACIDIC PROTEIN 1"/>
    <property type="match status" value="1"/>
</dbReference>
<comment type="caution">
    <text evidence="3">The sequence shown here is derived from an EMBL/GenBank/DDBJ whole genome shotgun (WGS) entry which is preliminary data.</text>
</comment>
<dbReference type="Gene3D" id="2.130.10.130">
    <property type="entry name" value="Integrin alpha, N-terminal"/>
    <property type="match status" value="2"/>
</dbReference>
<name>A0A225D341_9BACT</name>
<dbReference type="PANTHER" id="PTHR16026">
    <property type="entry name" value="CARTILAGE ACIDIC PROTEIN 1"/>
    <property type="match status" value="1"/>
</dbReference>
<feature type="domain" description="ASPIC/UnbV" evidence="2">
    <location>
        <begin position="442"/>
        <end position="510"/>
    </location>
</feature>
<dbReference type="InterPro" id="IPR013517">
    <property type="entry name" value="FG-GAP"/>
</dbReference>
<evidence type="ECO:0000259" key="2">
    <source>
        <dbReference type="Pfam" id="PF07593"/>
    </source>
</evidence>
<dbReference type="Pfam" id="PF13517">
    <property type="entry name" value="FG-GAP_3"/>
    <property type="match status" value="2"/>
</dbReference>
<dbReference type="InterPro" id="IPR028994">
    <property type="entry name" value="Integrin_alpha_N"/>
</dbReference>
<gene>
    <name evidence="3" type="ORF">FRUB_08573</name>
</gene>